<keyword evidence="2 5" id="KW-0862">Zinc</keyword>
<dbReference type="InterPro" id="IPR020843">
    <property type="entry name" value="ER"/>
</dbReference>
<dbReference type="InterPro" id="IPR013149">
    <property type="entry name" value="ADH-like_C"/>
</dbReference>
<dbReference type="InterPro" id="IPR036291">
    <property type="entry name" value="NAD(P)-bd_dom_sf"/>
</dbReference>
<evidence type="ECO:0000256" key="3">
    <source>
        <dbReference type="ARBA" id="ARBA00023002"/>
    </source>
</evidence>
<name>A0A4S3K3C6_9GAMM</name>
<proteinExistence type="inferred from homology"/>
<dbReference type="GO" id="GO:0046294">
    <property type="term" value="P:formaldehyde catabolic process"/>
    <property type="evidence" value="ECO:0007669"/>
    <property type="project" value="TreeGrafter"/>
</dbReference>
<feature type="domain" description="Enoyl reductase (ER)" evidence="6">
    <location>
        <begin position="15"/>
        <end position="367"/>
    </location>
</feature>
<dbReference type="PROSITE" id="PS00059">
    <property type="entry name" value="ADH_ZINC"/>
    <property type="match status" value="1"/>
</dbReference>
<evidence type="ECO:0000256" key="5">
    <source>
        <dbReference type="RuleBase" id="RU361277"/>
    </source>
</evidence>
<dbReference type="SMART" id="SM00829">
    <property type="entry name" value="PKS_ER"/>
    <property type="match status" value="1"/>
</dbReference>
<dbReference type="AlphaFoldDB" id="A0A4S3K3C6"/>
<evidence type="ECO:0000313" key="8">
    <source>
        <dbReference type="Proteomes" id="UP000295341"/>
    </source>
</evidence>
<dbReference type="PANTHER" id="PTHR43880:SF12">
    <property type="entry name" value="ALCOHOL DEHYDROGENASE CLASS-3"/>
    <property type="match status" value="1"/>
</dbReference>
<dbReference type="GO" id="GO:0008270">
    <property type="term" value="F:zinc ion binding"/>
    <property type="evidence" value="ECO:0007669"/>
    <property type="project" value="InterPro"/>
</dbReference>
<organism evidence="7 8">
    <name type="scientific">Panacagrimonas perspica</name>
    <dbReference type="NCBI Taxonomy" id="381431"/>
    <lineage>
        <taxon>Bacteria</taxon>
        <taxon>Pseudomonadati</taxon>
        <taxon>Pseudomonadota</taxon>
        <taxon>Gammaproteobacteria</taxon>
        <taxon>Nevskiales</taxon>
        <taxon>Nevskiaceae</taxon>
        <taxon>Panacagrimonas</taxon>
    </lineage>
</organism>
<evidence type="ECO:0000256" key="2">
    <source>
        <dbReference type="ARBA" id="ARBA00022833"/>
    </source>
</evidence>
<dbReference type="PANTHER" id="PTHR43880">
    <property type="entry name" value="ALCOHOL DEHYDROGENASE"/>
    <property type="match status" value="1"/>
</dbReference>
<dbReference type="Gene3D" id="3.90.180.10">
    <property type="entry name" value="Medium-chain alcohol dehydrogenases, catalytic domain"/>
    <property type="match status" value="1"/>
</dbReference>
<evidence type="ECO:0000259" key="6">
    <source>
        <dbReference type="SMART" id="SM00829"/>
    </source>
</evidence>
<gene>
    <name evidence="7" type="ORF">DFR24_3339</name>
</gene>
<dbReference type="Pfam" id="PF08240">
    <property type="entry name" value="ADH_N"/>
    <property type="match status" value="1"/>
</dbReference>
<dbReference type="RefSeq" id="WP_133882469.1">
    <property type="nucleotide sequence ID" value="NZ_MWIN01000018.1"/>
</dbReference>
<dbReference type="SUPFAM" id="SSF51735">
    <property type="entry name" value="NAD(P)-binding Rossmann-fold domains"/>
    <property type="match status" value="1"/>
</dbReference>
<dbReference type="Proteomes" id="UP000295341">
    <property type="component" value="Unassembled WGS sequence"/>
</dbReference>
<comment type="similarity">
    <text evidence="5">Belongs to the zinc-containing alcohol dehydrogenase family.</text>
</comment>
<evidence type="ECO:0000256" key="4">
    <source>
        <dbReference type="ARBA" id="ARBA00023027"/>
    </source>
</evidence>
<keyword evidence="8" id="KW-1185">Reference proteome</keyword>
<dbReference type="Pfam" id="PF00107">
    <property type="entry name" value="ADH_zinc_N"/>
    <property type="match status" value="1"/>
</dbReference>
<evidence type="ECO:0000313" key="7">
    <source>
        <dbReference type="EMBL" id="TDU28957.1"/>
    </source>
</evidence>
<keyword evidence="3" id="KW-0560">Oxidoreductase</keyword>
<sequence length="369" mass="38420">MGNTKARAAVVRTIGGPFEIEDIEIAPPREHEVLVRMVGVGICHTDLVCRDGFGLPMPIVLGHEGSGIIEAVGEKVTRVRAGDPVVISFDSCGSCAGCHDEVPAHCDQFMPRNLSGSRVSDGTTALSVDGEKIFANFFGQSSFATHAIAHETNVVPVPRDLPLELLGPLGCGVMTGAGAVLNSLQVREGESVVIFGAGAVGISAVLAAAAVGASPIIVVEPNEGRCRLACELGATITLQPSAEPDLVDRIKASTAGGARHAIDTTANAKVIETAALVLGINGVLGLLGVPNATDTVTFNLLELLTRGIVIRSIIEGDADPQSFIPKMLSLYRDGRFPFDRMIRSFPFDKINEAAAAAESGAVIKPVLVF</sequence>
<dbReference type="InterPro" id="IPR002328">
    <property type="entry name" value="ADH_Zn_CS"/>
</dbReference>
<dbReference type="SUPFAM" id="SSF50129">
    <property type="entry name" value="GroES-like"/>
    <property type="match status" value="1"/>
</dbReference>
<dbReference type="OrthoDB" id="9770544at2"/>
<dbReference type="InterPro" id="IPR013154">
    <property type="entry name" value="ADH-like_N"/>
</dbReference>
<keyword evidence="4" id="KW-0520">NAD</keyword>
<evidence type="ECO:0000256" key="1">
    <source>
        <dbReference type="ARBA" id="ARBA00022723"/>
    </source>
</evidence>
<dbReference type="GO" id="GO:0005829">
    <property type="term" value="C:cytosol"/>
    <property type="evidence" value="ECO:0007669"/>
    <property type="project" value="TreeGrafter"/>
</dbReference>
<dbReference type="GO" id="GO:0051903">
    <property type="term" value="F:S-(hydroxymethyl)glutathione dehydrogenase [NAD(P)+] activity"/>
    <property type="evidence" value="ECO:0007669"/>
    <property type="project" value="TreeGrafter"/>
</dbReference>
<accession>A0A4S3K3C6</accession>
<reference evidence="7 8" key="1">
    <citation type="submission" date="2019-03" db="EMBL/GenBank/DDBJ databases">
        <title>Genomic Encyclopedia of Type Strains, Phase IV (KMG-IV): sequencing the most valuable type-strain genomes for metagenomic binning, comparative biology and taxonomic classification.</title>
        <authorList>
            <person name="Goeker M."/>
        </authorList>
    </citation>
    <scope>NUCLEOTIDE SEQUENCE [LARGE SCALE GENOMIC DNA]</scope>
    <source>
        <strain evidence="7 8">DSM 26377</strain>
    </source>
</reference>
<keyword evidence="1 5" id="KW-0479">Metal-binding</keyword>
<dbReference type="CDD" id="cd08278">
    <property type="entry name" value="benzyl_alcohol_DH"/>
    <property type="match status" value="1"/>
</dbReference>
<comment type="caution">
    <text evidence="7">The sequence shown here is derived from an EMBL/GenBank/DDBJ whole genome shotgun (WGS) entry which is preliminary data.</text>
</comment>
<dbReference type="Gene3D" id="3.40.50.720">
    <property type="entry name" value="NAD(P)-binding Rossmann-like Domain"/>
    <property type="match status" value="1"/>
</dbReference>
<comment type="cofactor">
    <cofactor evidence="5">
        <name>Zn(2+)</name>
        <dbReference type="ChEBI" id="CHEBI:29105"/>
    </cofactor>
</comment>
<dbReference type="EMBL" id="SOBT01000009">
    <property type="protein sequence ID" value="TDU28957.1"/>
    <property type="molecule type" value="Genomic_DNA"/>
</dbReference>
<protein>
    <submittedName>
        <fullName evidence="7">Aryl-alcohol dehydrogenase/geraniol dehydrogenase (NAD+)</fullName>
    </submittedName>
</protein>
<dbReference type="InterPro" id="IPR011032">
    <property type="entry name" value="GroES-like_sf"/>
</dbReference>